<proteinExistence type="predicted"/>
<dbReference type="AlphaFoldDB" id="A0A318Z4G8"/>
<protein>
    <submittedName>
        <fullName evidence="2">Uncharacterized protein</fullName>
    </submittedName>
</protein>
<gene>
    <name evidence="2" type="ORF">BP01DRAFT_173219</name>
</gene>
<evidence type="ECO:0000313" key="3">
    <source>
        <dbReference type="Proteomes" id="UP000248349"/>
    </source>
</evidence>
<dbReference type="Proteomes" id="UP000248349">
    <property type="component" value="Unassembled WGS sequence"/>
</dbReference>
<reference evidence="2 3" key="1">
    <citation type="submission" date="2016-12" db="EMBL/GenBank/DDBJ databases">
        <title>The genomes of Aspergillus section Nigri reveals drivers in fungal speciation.</title>
        <authorList>
            <consortium name="DOE Joint Genome Institute"/>
            <person name="Vesth T.C."/>
            <person name="Nybo J."/>
            <person name="Theobald S."/>
            <person name="Brandl J."/>
            <person name="Frisvad J.C."/>
            <person name="Nielsen K.F."/>
            <person name="Lyhne E.K."/>
            <person name="Kogle M.E."/>
            <person name="Kuo A."/>
            <person name="Riley R."/>
            <person name="Clum A."/>
            <person name="Nolan M."/>
            <person name="Lipzen A."/>
            <person name="Salamov A."/>
            <person name="Henrissat B."/>
            <person name="Wiebenga A."/>
            <person name="De Vries R.P."/>
            <person name="Grigoriev I.V."/>
            <person name="Mortensen U.H."/>
            <person name="Andersen M.R."/>
            <person name="Baker S.E."/>
        </authorList>
    </citation>
    <scope>NUCLEOTIDE SEQUENCE [LARGE SCALE GENOMIC DNA]</scope>
    <source>
        <strain evidence="2 3">JOP 1030-1</strain>
    </source>
</reference>
<dbReference type="RefSeq" id="XP_025427296.1">
    <property type="nucleotide sequence ID" value="XM_025570788.1"/>
</dbReference>
<dbReference type="EMBL" id="KZ821266">
    <property type="protein sequence ID" value="PYH41314.1"/>
    <property type="molecule type" value="Genomic_DNA"/>
</dbReference>
<feature type="transmembrane region" description="Helical" evidence="1">
    <location>
        <begin position="12"/>
        <end position="31"/>
    </location>
</feature>
<organism evidence="2 3">
    <name type="scientific">Aspergillus saccharolyticus JOP 1030-1</name>
    <dbReference type="NCBI Taxonomy" id="1450539"/>
    <lineage>
        <taxon>Eukaryota</taxon>
        <taxon>Fungi</taxon>
        <taxon>Dikarya</taxon>
        <taxon>Ascomycota</taxon>
        <taxon>Pezizomycotina</taxon>
        <taxon>Eurotiomycetes</taxon>
        <taxon>Eurotiomycetidae</taxon>
        <taxon>Eurotiales</taxon>
        <taxon>Aspergillaceae</taxon>
        <taxon>Aspergillus</taxon>
        <taxon>Aspergillus subgen. Circumdati</taxon>
    </lineage>
</organism>
<keyword evidence="3" id="KW-1185">Reference proteome</keyword>
<keyword evidence="1" id="KW-0812">Transmembrane</keyword>
<dbReference type="GeneID" id="37072016"/>
<accession>A0A318Z4G8</accession>
<name>A0A318Z4G8_9EURO</name>
<keyword evidence="1" id="KW-1133">Transmembrane helix</keyword>
<evidence type="ECO:0000256" key="1">
    <source>
        <dbReference type="SAM" id="Phobius"/>
    </source>
</evidence>
<keyword evidence="1" id="KW-0472">Membrane</keyword>
<sequence length="99" mass="11033">MRYHFPSFVENAILFQVLCIVTGSGILFGSVSRHCDRKSILLSLMSYSRTSPARDHGDQSSTVFYCITGTEVEVVSVDDDFLSTCDISDWEHVPAIPEV</sequence>
<evidence type="ECO:0000313" key="2">
    <source>
        <dbReference type="EMBL" id="PYH41314.1"/>
    </source>
</evidence>